<dbReference type="GO" id="GO:0030572">
    <property type="term" value="F:phosphatidyltransferase activity"/>
    <property type="evidence" value="ECO:0007669"/>
    <property type="project" value="UniProtKB-ARBA"/>
</dbReference>
<evidence type="ECO:0000259" key="1">
    <source>
        <dbReference type="PROSITE" id="PS50035"/>
    </source>
</evidence>
<dbReference type="CDD" id="cd09113">
    <property type="entry name" value="PLDc_ymdC_like_2"/>
    <property type="match status" value="1"/>
</dbReference>
<feature type="domain" description="PLD phosphodiesterase" evidence="1">
    <location>
        <begin position="402"/>
        <end position="429"/>
    </location>
</feature>
<dbReference type="PANTHER" id="PTHR21248:SF12">
    <property type="entry name" value="CARDIOLIPIN SYNTHASE C"/>
    <property type="match status" value="1"/>
</dbReference>
<dbReference type="RefSeq" id="WP_061834873.1">
    <property type="nucleotide sequence ID" value="NZ_LUKE01000001.1"/>
</dbReference>
<organism evidence="2 3">
    <name type="scientific">Bdellovibrio bacteriovorus</name>
    <dbReference type="NCBI Taxonomy" id="959"/>
    <lineage>
        <taxon>Bacteria</taxon>
        <taxon>Pseudomonadati</taxon>
        <taxon>Bdellovibrionota</taxon>
        <taxon>Bdellovibrionia</taxon>
        <taxon>Bdellovibrionales</taxon>
        <taxon>Pseudobdellovibrionaceae</taxon>
        <taxon>Bdellovibrio</taxon>
    </lineage>
</organism>
<dbReference type="PANTHER" id="PTHR21248">
    <property type="entry name" value="CARDIOLIPIN SYNTHASE"/>
    <property type="match status" value="1"/>
</dbReference>
<dbReference type="PROSITE" id="PS50035">
    <property type="entry name" value="PLD"/>
    <property type="match status" value="2"/>
</dbReference>
<evidence type="ECO:0000313" key="3">
    <source>
        <dbReference type="Proteomes" id="UP000075320"/>
    </source>
</evidence>
<dbReference type="AlphaFoldDB" id="A0A150WSP4"/>
<name>A0A150WSP4_BDEBC</name>
<evidence type="ECO:0000313" key="2">
    <source>
        <dbReference type="EMBL" id="KYG67299.1"/>
    </source>
</evidence>
<dbReference type="Proteomes" id="UP000075320">
    <property type="component" value="Unassembled WGS sequence"/>
</dbReference>
<protein>
    <recommendedName>
        <fullName evidence="1">PLD phosphodiesterase domain-containing protein</fullName>
    </recommendedName>
</protein>
<sequence>MKIVVWSFLIFVLTGPSCQSIPKNFNATPSYHFLDTENTYWGKYFAKEIKSKKDQSGFHPLVAGTDALVARLESIRHAEKSLDVQYYIWHDDDTGKLMLSEIIKAADRGVRVRLLLDDLNIGKYQDSLLVIDSHPNIEVRMFNPFANRTWRIFEVFRFGEINRRMHNKSLIADNQTVIIGGRNIGNEYFTASSEANFGDFDVWCFGPVVKEASQSFDLYWNDRLAIPIAELYKRSLRPEDLSQLKEALNADAKSLAASEYQKSLNEAPLSVFLKTEKLKTFWGRGKIVSDSPAKIRGDENAGPPLNQVTGLPIKSQKEIFIVSPYFIPGKNGVDYFAKKVKAGVQVDVFTNSLASNDVGLVFAGYKKYRKGLIKAGVRLYEMKPKVRIPQGSKSRMGITSAGRLGLHGKVYIFDRRVMFVGSMNLDPRSVDLNSELGVLIESPELADLFVTNLKREMSELAYRVTLDEKNKLRWETREDDQDVVLTSEPEASGWKTFTSGFLGLFVPESLL</sequence>
<gene>
    <name evidence="2" type="ORF">AZI86_09895</name>
</gene>
<keyword evidence="3" id="KW-1185">Reference proteome</keyword>
<reference evidence="2 3" key="1">
    <citation type="submission" date="2016-03" db="EMBL/GenBank/DDBJ databases">
        <authorList>
            <person name="Ploux O."/>
        </authorList>
    </citation>
    <scope>NUCLEOTIDE SEQUENCE [LARGE SCALE GENOMIC DNA]</scope>
    <source>
        <strain evidence="2 3">R0</strain>
    </source>
</reference>
<dbReference type="GO" id="GO:0032049">
    <property type="term" value="P:cardiolipin biosynthetic process"/>
    <property type="evidence" value="ECO:0007669"/>
    <property type="project" value="UniProtKB-ARBA"/>
</dbReference>
<dbReference type="Gene3D" id="3.30.870.10">
    <property type="entry name" value="Endonuclease Chain A"/>
    <property type="match status" value="2"/>
</dbReference>
<dbReference type="Pfam" id="PF13091">
    <property type="entry name" value="PLDc_2"/>
    <property type="match status" value="2"/>
</dbReference>
<proteinExistence type="predicted"/>
<dbReference type="EMBL" id="LUKE01000001">
    <property type="protein sequence ID" value="KYG67299.1"/>
    <property type="molecule type" value="Genomic_DNA"/>
</dbReference>
<feature type="domain" description="PLD phosphodiesterase" evidence="1">
    <location>
        <begin position="161"/>
        <end position="188"/>
    </location>
</feature>
<dbReference type="InterPro" id="IPR001736">
    <property type="entry name" value="PLipase_D/transphosphatidylase"/>
</dbReference>
<dbReference type="InterPro" id="IPR025202">
    <property type="entry name" value="PLD-like_dom"/>
</dbReference>
<dbReference type="SUPFAM" id="SSF56024">
    <property type="entry name" value="Phospholipase D/nuclease"/>
    <property type="match status" value="2"/>
</dbReference>
<dbReference type="CDD" id="cd09111">
    <property type="entry name" value="PLDc_ymdC_like_1"/>
    <property type="match status" value="1"/>
</dbReference>
<accession>A0A150WSP4</accession>
<dbReference type="SMART" id="SM00155">
    <property type="entry name" value="PLDc"/>
    <property type="match status" value="2"/>
</dbReference>
<comment type="caution">
    <text evidence="2">The sequence shown here is derived from an EMBL/GenBank/DDBJ whole genome shotgun (WGS) entry which is preliminary data.</text>
</comment>